<keyword evidence="5 6" id="KW-0472">Membrane</keyword>
<evidence type="ECO:0000256" key="6">
    <source>
        <dbReference type="SAM" id="Phobius"/>
    </source>
</evidence>
<comment type="subcellular location">
    <subcellularLocation>
        <location evidence="1">Membrane</location>
        <topology evidence="1">Multi-pass membrane protein</topology>
    </subcellularLocation>
</comment>
<dbReference type="PANTHER" id="PTHR23503">
    <property type="entry name" value="SOLUTE CARRIER FAMILY 2"/>
    <property type="match status" value="1"/>
</dbReference>
<dbReference type="InterPro" id="IPR036259">
    <property type="entry name" value="MFS_trans_sf"/>
</dbReference>
<feature type="transmembrane region" description="Helical" evidence="6">
    <location>
        <begin position="41"/>
        <end position="60"/>
    </location>
</feature>
<dbReference type="PROSITE" id="PS00217">
    <property type="entry name" value="SUGAR_TRANSPORT_2"/>
    <property type="match status" value="1"/>
</dbReference>
<evidence type="ECO:0000259" key="7">
    <source>
        <dbReference type="PROSITE" id="PS50850"/>
    </source>
</evidence>
<sequence>MATPAIQATGNLLHEAEDNLFIKDLPSNGDWKSSATTKGRLTWQLIFAVVVVSFGTWFPIGYSYASTNTPQAIIIEWIRSVKCARLAGPVAFSQVFFNDSQKGPVPAYDDAMQDIWCKAVAENEEHLVLSENAELNRIWAIVGATVGGGALLSLWSTNWWLKRFGSKNTMLINNFIGVVGTVLASLCVEAASFEMLIVGRFIWGVNIGISISVPPMYIAEISPASLRGATGTFPGVCFVGGAFTAVVLGLPQLLGGQNVVVREQAVFWSLFLSCIFIRY</sequence>
<evidence type="ECO:0000256" key="1">
    <source>
        <dbReference type="ARBA" id="ARBA00004141"/>
    </source>
</evidence>
<dbReference type="InterPro" id="IPR020846">
    <property type="entry name" value="MFS_dom"/>
</dbReference>
<dbReference type="PROSITE" id="PS50850">
    <property type="entry name" value="MFS"/>
    <property type="match status" value="1"/>
</dbReference>
<name>A0A1D1UXD9_RAMVA</name>
<dbReference type="STRING" id="947166.A0A1D1UXD9"/>
<dbReference type="Gene3D" id="1.20.1250.20">
    <property type="entry name" value="MFS general substrate transporter like domains"/>
    <property type="match status" value="1"/>
</dbReference>
<proteinExistence type="predicted"/>
<keyword evidence="9" id="KW-1185">Reference proteome</keyword>
<keyword evidence="2" id="KW-0813">Transport</keyword>
<evidence type="ECO:0000256" key="5">
    <source>
        <dbReference type="ARBA" id="ARBA00023136"/>
    </source>
</evidence>
<dbReference type="InterPro" id="IPR005829">
    <property type="entry name" value="Sugar_transporter_CS"/>
</dbReference>
<feature type="domain" description="Major facilitator superfamily (MFS) profile" evidence="7">
    <location>
        <begin position="95"/>
        <end position="279"/>
    </location>
</feature>
<dbReference type="InterPro" id="IPR005828">
    <property type="entry name" value="MFS_sugar_transport-like"/>
</dbReference>
<feature type="transmembrane region" description="Helical" evidence="6">
    <location>
        <begin position="197"/>
        <end position="219"/>
    </location>
</feature>
<dbReference type="GO" id="GO:0016020">
    <property type="term" value="C:membrane"/>
    <property type="evidence" value="ECO:0007669"/>
    <property type="project" value="UniProtKB-SubCell"/>
</dbReference>
<evidence type="ECO:0000256" key="3">
    <source>
        <dbReference type="ARBA" id="ARBA00022692"/>
    </source>
</evidence>
<feature type="transmembrane region" description="Helical" evidence="6">
    <location>
        <begin position="171"/>
        <end position="191"/>
    </location>
</feature>
<evidence type="ECO:0000256" key="2">
    <source>
        <dbReference type="ARBA" id="ARBA00022448"/>
    </source>
</evidence>
<evidence type="ECO:0000256" key="4">
    <source>
        <dbReference type="ARBA" id="ARBA00022989"/>
    </source>
</evidence>
<dbReference type="EMBL" id="BDGG01000002">
    <property type="protein sequence ID" value="GAU94289.1"/>
    <property type="molecule type" value="Genomic_DNA"/>
</dbReference>
<organism evidence="8 9">
    <name type="scientific">Ramazzottius varieornatus</name>
    <name type="common">Water bear</name>
    <name type="synonym">Tardigrade</name>
    <dbReference type="NCBI Taxonomy" id="947166"/>
    <lineage>
        <taxon>Eukaryota</taxon>
        <taxon>Metazoa</taxon>
        <taxon>Ecdysozoa</taxon>
        <taxon>Tardigrada</taxon>
        <taxon>Eutardigrada</taxon>
        <taxon>Parachela</taxon>
        <taxon>Hypsibioidea</taxon>
        <taxon>Ramazzottiidae</taxon>
        <taxon>Ramazzottius</taxon>
    </lineage>
</organism>
<reference evidence="8 9" key="1">
    <citation type="journal article" date="2016" name="Nat. Commun.">
        <title>Extremotolerant tardigrade genome and improved radiotolerance of human cultured cells by tardigrade-unique protein.</title>
        <authorList>
            <person name="Hashimoto T."/>
            <person name="Horikawa D.D."/>
            <person name="Saito Y."/>
            <person name="Kuwahara H."/>
            <person name="Kozuka-Hata H."/>
            <person name="Shin-I T."/>
            <person name="Minakuchi Y."/>
            <person name="Ohishi K."/>
            <person name="Motoyama A."/>
            <person name="Aizu T."/>
            <person name="Enomoto A."/>
            <person name="Kondo K."/>
            <person name="Tanaka S."/>
            <person name="Hara Y."/>
            <person name="Koshikawa S."/>
            <person name="Sagara H."/>
            <person name="Miura T."/>
            <person name="Yokobori S."/>
            <person name="Miyagawa K."/>
            <person name="Suzuki Y."/>
            <person name="Kubo T."/>
            <person name="Oyama M."/>
            <person name="Kohara Y."/>
            <person name="Fujiyama A."/>
            <person name="Arakawa K."/>
            <person name="Katayama T."/>
            <person name="Toyoda A."/>
            <person name="Kunieda T."/>
        </authorList>
    </citation>
    <scope>NUCLEOTIDE SEQUENCE [LARGE SCALE GENOMIC DNA]</scope>
    <source>
        <strain evidence="8 9">YOKOZUNA-1</strain>
    </source>
</reference>
<evidence type="ECO:0000313" key="9">
    <source>
        <dbReference type="Proteomes" id="UP000186922"/>
    </source>
</evidence>
<feature type="transmembrane region" description="Helical" evidence="6">
    <location>
        <begin position="231"/>
        <end position="253"/>
    </location>
</feature>
<dbReference type="GO" id="GO:0015149">
    <property type="term" value="F:hexose transmembrane transporter activity"/>
    <property type="evidence" value="ECO:0007669"/>
    <property type="project" value="TreeGrafter"/>
</dbReference>
<protein>
    <recommendedName>
        <fullName evidence="7">Major facilitator superfamily (MFS) profile domain-containing protein</fullName>
    </recommendedName>
</protein>
<gene>
    <name evidence="8" type="primary">RvY_06090</name>
    <name evidence="8" type="synonym">RvY_06090.2</name>
    <name evidence="8" type="ORF">RvY_06090-2</name>
</gene>
<dbReference type="PANTHER" id="PTHR23503:SF8">
    <property type="entry name" value="FACILITATED GLUCOSE TRANSPORTER PROTEIN 1"/>
    <property type="match status" value="1"/>
</dbReference>
<dbReference type="OrthoDB" id="4540492at2759"/>
<dbReference type="InterPro" id="IPR045263">
    <property type="entry name" value="GLUT"/>
</dbReference>
<evidence type="ECO:0000313" key="8">
    <source>
        <dbReference type="EMBL" id="GAU94289.1"/>
    </source>
</evidence>
<dbReference type="SUPFAM" id="SSF103473">
    <property type="entry name" value="MFS general substrate transporter"/>
    <property type="match status" value="1"/>
</dbReference>
<keyword evidence="3 6" id="KW-0812">Transmembrane</keyword>
<accession>A0A1D1UXD9</accession>
<dbReference type="Pfam" id="PF00083">
    <property type="entry name" value="Sugar_tr"/>
    <property type="match status" value="1"/>
</dbReference>
<dbReference type="Proteomes" id="UP000186922">
    <property type="component" value="Unassembled WGS sequence"/>
</dbReference>
<feature type="transmembrane region" description="Helical" evidence="6">
    <location>
        <begin position="138"/>
        <end position="159"/>
    </location>
</feature>
<dbReference type="AlphaFoldDB" id="A0A1D1UXD9"/>
<keyword evidence="4 6" id="KW-1133">Transmembrane helix</keyword>
<comment type="caution">
    <text evidence="8">The sequence shown here is derived from an EMBL/GenBank/DDBJ whole genome shotgun (WGS) entry which is preliminary data.</text>
</comment>